<dbReference type="Proteomes" id="UP001392318">
    <property type="component" value="Unassembled WGS sequence"/>
</dbReference>
<gene>
    <name evidence="1" type="ORF">VSR83_36760</name>
</gene>
<protein>
    <submittedName>
        <fullName evidence="1">Uncharacterized protein</fullName>
    </submittedName>
</protein>
<evidence type="ECO:0000313" key="2">
    <source>
        <dbReference type="Proteomes" id="UP001392318"/>
    </source>
</evidence>
<evidence type="ECO:0000313" key="1">
    <source>
        <dbReference type="EMBL" id="MEM5405498.1"/>
    </source>
</evidence>
<organism evidence="1 2">
    <name type="scientific">Paraburkholderia unamae</name>
    <dbReference type="NCBI Taxonomy" id="219649"/>
    <lineage>
        <taxon>Bacteria</taxon>
        <taxon>Pseudomonadati</taxon>
        <taxon>Pseudomonadota</taxon>
        <taxon>Betaproteobacteria</taxon>
        <taxon>Burkholderiales</taxon>
        <taxon>Burkholderiaceae</taxon>
        <taxon>Paraburkholderia</taxon>
    </lineage>
</organism>
<keyword evidence="2" id="KW-1185">Reference proteome</keyword>
<reference evidence="1" key="1">
    <citation type="submission" date="2024-01" db="EMBL/GenBank/DDBJ databases">
        <title>The diversity of rhizobia nodulating Mimosa spp. in eleven states of Brazil covering several biomes is determined by host plant, location, and edaphic factors.</title>
        <authorList>
            <person name="Rouws L."/>
            <person name="Barauna A."/>
            <person name="Beukes C."/>
            <person name="De Faria S.M."/>
            <person name="Gross E."/>
            <person name="Dos Reis Junior F.B."/>
            <person name="Simon M."/>
            <person name="Maluk M."/>
            <person name="Odee D.W."/>
            <person name="Kenicer G."/>
            <person name="Young J.P.W."/>
            <person name="Reis V.M."/>
            <person name="Zilli J."/>
            <person name="James E.K."/>
        </authorList>
    </citation>
    <scope>NUCLEOTIDE SEQUENCE</scope>
    <source>
        <strain evidence="1">JPY452</strain>
    </source>
</reference>
<accession>A0ACC6RV47</accession>
<name>A0ACC6RV47_9BURK</name>
<proteinExistence type="predicted"/>
<comment type="caution">
    <text evidence="1">The sequence shown here is derived from an EMBL/GenBank/DDBJ whole genome shotgun (WGS) entry which is preliminary data.</text>
</comment>
<dbReference type="EMBL" id="JAYMRU010000042">
    <property type="protein sequence ID" value="MEM5405498.1"/>
    <property type="molecule type" value="Genomic_DNA"/>
</dbReference>
<sequence>MLSPHEFATLMLVRQAPDQLDMNRAELDALLERQLVMLEHGSAGRRRAHLTERGRTILDVLHPDSVERRRRGRGFQASVRRDGFRNAARRRLNTGVPNDDCRNGSCAYQVQGTSHGTAIDQGKARCVACIAQGVAIRRTVGFQAIVSFCFNYRLTCQLRTQRNPA</sequence>